<dbReference type="AlphaFoldDB" id="A0A0F5YE74"/>
<feature type="transmembrane region" description="Helical" evidence="9">
    <location>
        <begin position="70"/>
        <end position="88"/>
    </location>
</feature>
<dbReference type="PANTHER" id="PTHR15822">
    <property type="entry name" value="TRAF AND TNF RECEPTOR-ASSOCIATED PROTEIN"/>
    <property type="match status" value="1"/>
</dbReference>
<evidence type="ECO:0000256" key="2">
    <source>
        <dbReference type="ARBA" id="ARBA00001946"/>
    </source>
</evidence>
<feature type="transmembrane region" description="Helical" evidence="9">
    <location>
        <begin position="46"/>
        <end position="63"/>
    </location>
</feature>
<evidence type="ECO:0000256" key="4">
    <source>
        <dbReference type="ARBA" id="ARBA00022723"/>
    </source>
</evidence>
<dbReference type="SUPFAM" id="SSF56219">
    <property type="entry name" value="DNase I-like"/>
    <property type="match status" value="1"/>
</dbReference>
<proteinExistence type="predicted"/>
<evidence type="ECO:0000313" key="11">
    <source>
        <dbReference type="EMBL" id="KKD37161.1"/>
    </source>
</evidence>
<keyword evidence="5" id="KW-0227">DNA damage</keyword>
<dbReference type="GO" id="GO:0005737">
    <property type="term" value="C:cytoplasm"/>
    <property type="evidence" value="ECO:0007669"/>
    <property type="project" value="TreeGrafter"/>
</dbReference>
<evidence type="ECO:0000256" key="9">
    <source>
        <dbReference type="SAM" id="Phobius"/>
    </source>
</evidence>
<reference evidence="11 13" key="1">
    <citation type="submission" date="2015-06" db="EMBL/GenBank/DDBJ databases">
        <title>Draft genome assembly of filamentous brackish cyanobacterium Limnoraphis robusta strain CS-951.</title>
        <authorList>
            <person name="Willis A."/>
            <person name="Parks M."/>
            <person name="Burford M.A."/>
        </authorList>
    </citation>
    <scope>NUCLEOTIDE SEQUENCE [LARGE SCALE GENOMIC DNA]</scope>
    <source>
        <strain evidence="11 13">CS-951</strain>
    </source>
</reference>
<dbReference type="InterPro" id="IPR051547">
    <property type="entry name" value="TDP2-like"/>
</dbReference>
<name>A0A0F5YE74_9CYAN</name>
<keyword evidence="8" id="KW-0234">DNA repair</keyword>
<evidence type="ECO:0000256" key="6">
    <source>
        <dbReference type="ARBA" id="ARBA00022801"/>
    </source>
</evidence>
<feature type="transmembrane region" description="Helical" evidence="9">
    <location>
        <begin position="12"/>
        <end position="34"/>
    </location>
</feature>
<comment type="cofactor">
    <cofactor evidence="2">
        <name>Mg(2+)</name>
        <dbReference type="ChEBI" id="CHEBI:18420"/>
    </cofactor>
</comment>
<dbReference type="InterPro" id="IPR005135">
    <property type="entry name" value="Endo/exonuclease/phosphatase"/>
</dbReference>
<dbReference type="GO" id="GO:0046872">
    <property type="term" value="F:metal ion binding"/>
    <property type="evidence" value="ECO:0007669"/>
    <property type="project" value="UniProtKB-KW"/>
</dbReference>
<dbReference type="GO" id="GO:0004518">
    <property type="term" value="F:nuclease activity"/>
    <property type="evidence" value="ECO:0007669"/>
    <property type="project" value="UniProtKB-KW"/>
</dbReference>
<dbReference type="GO" id="GO:0003697">
    <property type="term" value="F:single-stranded DNA binding"/>
    <property type="evidence" value="ECO:0007669"/>
    <property type="project" value="TreeGrafter"/>
</dbReference>
<dbReference type="Gene3D" id="3.60.10.10">
    <property type="entry name" value="Endonuclease/exonuclease/phosphatase"/>
    <property type="match status" value="1"/>
</dbReference>
<dbReference type="GO" id="GO:0006302">
    <property type="term" value="P:double-strand break repair"/>
    <property type="evidence" value="ECO:0007669"/>
    <property type="project" value="TreeGrafter"/>
</dbReference>
<keyword evidence="9" id="KW-1133">Transmembrane helix</keyword>
<protein>
    <recommendedName>
        <fullName evidence="10">Endonuclease/exonuclease/phosphatase domain-containing protein</fullName>
    </recommendedName>
</protein>
<evidence type="ECO:0000256" key="1">
    <source>
        <dbReference type="ARBA" id="ARBA00001936"/>
    </source>
</evidence>
<keyword evidence="4" id="KW-0479">Metal-binding</keyword>
<organism evidence="11 13">
    <name type="scientific">Limnoraphis robusta CS-951</name>
    <dbReference type="NCBI Taxonomy" id="1637645"/>
    <lineage>
        <taxon>Bacteria</taxon>
        <taxon>Bacillati</taxon>
        <taxon>Cyanobacteriota</taxon>
        <taxon>Cyanophyceae</taxon>
        <taxon>Oscillatoriophycideae</taxon>
        <taxon>Oscillatoriales</taxon>
        <taxon>Sirenicapillariaceae</taxon>
        <taxon>Limnoraphis</taxon>
    </lineage>
</organism>
<accession>A0A0F5YE74</accession>
<gene>
    <name evidence="11" type="ORF">WN50_15910</name>
    <name evidence="12" type="ORF">WN50_37890</name>
</gene>
<evidence type="ECO:0000313" key="12">
    <source>
        <dbReference type="EMBL" id="KMW70092.1"/>
    </source>
</evidence>
<dbReference type="Proteomes" id="UP000033607">
    <property type="component" value="Unassembled WGS sequence"/>
</dbReference>
<dbReference type="EMBL" id="LATL02000265">
    <property type="protein sequence ID" value="KMW70092.1"/>
    <property type="molecule type" value="Genomic_DNA"/>
</dbReference>
<feature type="domain" description="Endonuclease/exonuclease/phosphatase" evidence="10">
    <location>
        <begin position="113"/>
        <end position="324"/>
    </location>
</feature>
<dbReference type="EMBL" id="LATL02000022">
    <property type="protein sequence ID" value="KKD37161.1"/>
    <property type="molecule type" value="Genomic_DNA"/>
</dbReference>
<dbReference type="GO" id="GO:0070260">
    <property type="term" value="F:5'-tyrosyl-DNA phosphodiesterase activity"/>
    <property type="evidence" value="ECO:0007669"/>
    <property type="project" value="TreeGrafter"/>
</dbReference>
<evidence type="ECO:0000256" key="5">
    <source>
        <dbReference type="ARBA" id="ARBA00022763"/>
    </source>
</evidence>
<dbReference type="Pfam" id="PF03372">
    <property type="entry name" value="Exo_endo_phos"/>
    <property type="match status" value="1"/>
</dbReference>
<comment type="caution">
    <text evidence="11">The sequence shown here is derived from an EMBL/GenBank/DDBJ whole genome shotgun (WGS) entry which is preliminary data.</text>
</comment>
<evidence type="ECO:0000313" key="13">
    <source>
        <dbReference type="Proteomes" id="UP000033607"/>
    </source>
</evidence>
<keyword evidence="9" id="KW-0472">Membrane</keyword>
<comment type="cofactor">
    <cofactor evidence="1">
        <name>Mn(2+)</name>
        <dbReference type="ChEBI" id="CHEBI:29035"/>
    </cofactor>
</comment>
<keyword evidence="3" id="KW-0540">Nuclease</keyword>
<keyword evidence="6" id="KW-0378">Hydrolase</keyword>
<evidence type="ECO:0000259" key="10">
    <source>
        <dbReference type="Pfam" id="PF03372"/>
    </source>
</evidence>
<keyword evidence="7" id="KW-0460">Magnesium</keyword>
<sequence>MRNRTLNFLLNNLCFGMNIIAILAAIATFLGFLGRQWWVFQLLDHLRVQLSLILLLAILLNGIKYRFWSLAFSLPLFLNVLLILPLFIPHSQNINAVQGNNTAQNSLQLLHLNLDRNNTNYTPTLQYLDQQNADLIFLQEVTPAWLNQIESNLTRYRVVESRPLKNSHGVAFLVPTNLPPSLQIKNTEILHFPSNSERPMIATQIQGNQTLSILSLHVTRPRNNGTSNFQQTELDAVAAWSQQQQNQGNQVIIIGDFNLTPWSSRFRQFLQAAHLRNSQRGFGLQPTWLAGLPPFMMIAIDHAVYSEDLMTLDRKIGPKLGSDHLPLWLEVTPRG</sequence>
<keyword evidence="9" id="KW-0812">Transmembrane</keyword>
<evidence type="ECO:0000256" key="7">
    <source>
        <dbReference type="ARBA" id="ARBA00022842"/>
    </source>
</evidence>
<dbReference type="InterPro" id="IPR036691">
    <property type="entry name" value="Endo/exonu/phosph_ase_sf"/>
</dbReference>
<dbReference type="PANTHER" id="PTHR15822:SF4">
    <property type="entry name" value="TYROSYL-DNA PHOSPHODIESTERASE 2"/>
    <property type="match status" value="1"/>
</dbReference>
<evidence type="ECO:0000256" key="3">
    <source>
        <dbReference type="ARBA" id="ARBA00022722"/>
    </source>
</evidence>
<evidence type="ECO:0000256" key="8">
    <source>
        <dbReference type="ARBA" id="ARBA00023204"/>
    </source>
</evidence>